<evidence type="ECO:0000313" key="3">
    <source>
        <dbReference type="Proteomes" id="UP001430848"/>
    </source>
</evidence>
<dbReference type="PANTHER" id="PTHR34693">
    <property type="entry name" value="PROTEIN PAR32"/>
    <property type="match status" value="1"/>
</dbReference>
<evidence type="ECO:0000313" key="2">
    <source>
        <dbReference type="EMBL" id="KAK7736820.1"/>
    </source>
</evidence>
<feature type="region of interest" description="Disordered" evidence="1">
    <location>
        <begin position="1"/>
        <end position="172"/>
    </location>
</feature>
<protein>
    <submittedName>
        <fullName evidence="2">Uncharacterized protein</fullName>
    </submittedName>
</protein>
<organism evidence="2 3">
    <name type="scientific">Diaporthe eres</name>
    <name type="common">Phomopsis oblonga</name>
    <dbReference type="NCBI Taxonomy" id="83184"/>
    <lineage>
        <taxon>Eukaryota</taxon>
        <taxon>Fungi</taxon>
        <taxon>Dikarya</taxon>
        <taxon>Ascomycota</taxon>
        <taxon>Pezizomycotina</taxon>
        <taxon>Sordariomycetes</taxon>
        <taxon>Sordariomycetidae</taxon>
        <taxon>Diaporthales</taxon>
        <taxon>Diaporthaceae</taxon>
        <taxon>Diaporthe</taxon>
        <taxon>Diaporthe eres species complex</taxon>
    </lineage>
</organism>
<reference evidence="2 3" key="1">
    <citation type="submission" date="2024-02" db="EMBL/GenBank/DDBJ databases">
        <title>De novo assembly and annotation of 12 fungi associated with fruit tree decline syndrome in Ontario, Canada.</title>
        <authorList>
            <person name="Sulman M."/>
            <person name="Ellouze W."/>
            <person name="Ilyukhin E."/>
        </authorList>
    </citation>
    <scope>NUCLEOTIDE SEQUENCE [LARGE SCALE GENOMIC DNA]</scope>
    <source>
        <strain evidence="2 3">M169</strain>
    </source>
</reference>
<dbReference type="InterPro" id="IPR053203">
    <property type="entry name" value="Cisplatin_resist-associated"/>
</dbReference>
<dbReference type="EMBL" id="JAKNSF020000009">
    <property type="protein sequence ID" value="KAK7736820.1"/>
    <property type="molecule type" value="Genomic_DNA"/>
</dbReference>
<feature type="compositionally biased region" description="Basic and acidic residues" evidence="1">
    <location>
        <begin position="91"/>
        <end position="102"/>
    </location>
</feature>
<evidence type="ECO:0000256" key="1">
    <source>
        <dbReference type="SAM" id="MobiDB-lite"/>
    </source>
</evidence>
<feature type="compositionally biased region" description="Basic and acidic residues" evidence="1">
    <location>
        <begin position="138"/>
        <end position="153"/>
    </location>
</feature>
<feature type="compositionally biased region" description="Low complexity" evidence="1">
    <location>
        <begin position="53"/>
        <end position="69"/>
    </location>
</feature>
<dbReference type="Pfam" id="PF12223">
    <property type="entry name" value="DUF3602"/>
    <property type="match status" value="1"/>
</dbReference>
<gene>
    <name evidence="2" type="ORF">SLS63_003169</name>
</gene>
<name>A0ABR1PHB8_DIAER</name>
<sequence>MSDVFRRIGRGGAGNFIPEKEIQEAAQAQQAQPILITSPLPQDPESQKHEAEAAGAAPLPASAAASHPPQYVRVGRGGSGNYTEPPTIAESQDRQDVLERTKAAVSASQAGKPRAGFSSRGGAGNWTDDAPPVDDSEESTKRQEIADKVKEELNSSLPPPPKTYHQHDRDME</sequence>
<dbReference type="Proteomes" id="UP001430848">
    <property type="component" value="Unassembled WGS sequence"/>
</dbReference>
<proteinExistence type="predicted"/>
<dbReference type="InterPro" id="IPR022024">
    <property type="entry name" value="DUF3602"/>
</dbReference>
<comment type="caution">
    <text evidence="2">The sequence shown here is derived from an EMBL/GenBank/DDBJ whole genome shotgun (WGS) entry which is preliminary data.</text>
</comment>
<dbReference type="PANTHER" id="PTHR34693:SF1">
    <property type="entry name" value="PROTEIN PAR32"/>
    <property type="match status" value="1"/>
</dbReference>
<accession>A0ABR1PHB8</accession>
<keyword evidence="3" id="KW-1185">Reference proteome</keyword>